<dbReference type="InterPro" id="IPR013325">
    <property type="entry name" value="RNA_pol_sigma_r2"/>
</dbReference>
<dbReference type="GO" id="GO:0003899">
    <property type="term" value="F:DNA-directed RNA polymerase activity"/>
    <property type="evidence" value="ECO:0007669"/>
    <property type="project" value="InterPro"/>
</dbReference>
<keyword evidence="7" id="KW-1185">Reference proteome</keyword>
<proteinExistence type="predicted"/>
<dbReference type="Pfam" id="PF04545">
    <property type="entry name" value="Sigma70_r4"/>
    <property type="match status" value="1"/>
</dbReference>
<evidence type="ECO:0000313" key="7">
    <source>
        <dbReference type="Proteomes" id="UP000525298"/>
    </source>
</evidence>
<dbReference type="Gene3D" id="1.10.1740.10">
    <property type="match status" value="1"/>
</dbReference>
<dbReference type="Gene3D" id="1.20.140.160">
    <property type="match status" value="1"/>
</dbReference>
<dbReference type="SUPFAM" id="SSF88659">
    <property type="entry name" value="Sigma3 and sigma4 domains of RNA polymerase sigma factors"/>
    <property type="match status" value="2"/>
</dbReference>
<dbReference type="GO" id="GO:0006352">
    <property type="term" value="P:DNA-templated transcription initiation"/>
    <property type="evidence" value="ECO:0007669"/>
    <property type="project" value="InterPro"/>
</dbReference>
<dbReference type="InterPro" id="IPR007624">
    <property type="entry name" value="RNA_pol_sigma70_r3"/>
</dbReference>
<dbReference type="PANTHER" id="PTHR30385">
    <property type="entry name" value="SIGMA FACTOR F FLAGELLAR"/>
    <property type="match status" value="1"/>
</dbReference>
<evidence type="ECO:0000256" key="1">
    <source>
        <dbReference type="ARBA" id="ARBA00023015"/>
    </source>
</evidence>
<sequence length="238" mass="27341">MMYQANVYDQRDELIRSHLDFVDFVVCRMRPQIPVFVSMDELRSAAMHGLMEAAARFDPCRGVMFKTYAETRIRGAIRDELRKMDWFSRSMREKHNRVLREIKQLEQDLGRTPTEEEIAGAMDMELGQYHKMLNEIGHLGIVSLHEVLDGDSGGDTFMDQLEDPRTRSPEDSLGKKELVGMLAGAIDSLTEKERLVVTLFYYEEFTQKEIAGILELSEGRISQLHSQALVKLKATLPQ</sequence>
<feature type="domain" description="RNA polymerase sigma-70" evidence="5">
    <location>
        <begin position="206"/>
        <end position="232"/>
    </location>
</feature>
<keyword evidence="6" id="KW-0969">Cilium</keyword>
<dbReference type="PIRSF" id="PIRSF000770">
    <property type="entry name" value="RNA_pol_sigma-SigE/K"/>
    <property type="match status" value="1"/>
</dbReference>
<keyword evidence="6" id="KW-0282">Flagellum</keyword>
<organism evidence="6 7">
    <name type="scientific">Desulfosalsimonas propionicica</name>
    <dbReference type="NCBI Taxonomy" id="332175"/>
    <lineage>
        <taxon>Bacteria</taxon>
        <taxon>Pseudomonadati</taxon>
        <taxon>Thermodesulfobacteriota</taxon>
        <taxon>Desulfobacteria</taxon>
        <taxon>Desulfobacterales</taxon>
        <taxon>Desulfosalsimonadaceae</taxon>
        <taxon>Desulfosalsimonas</taxon>
    </lineage>
</organism>
<evidence type="ECO:0000256" key="3">
    <source>
        <dbReference type="ARBA" id="ARBA00023125"/>
    </source>
</evidence>
<dbReference type="Pfam" id="PF04542">
    <property type="entry name" value="Sigma70_r2"/>
    <property type="match status" value="1"/>
</dbReference>
<accession>A0A7W0C931</accession>
<dbReference type="InterPro" id="IPR007627">
    <property type="entry name" value="RNA_pol_sigma70_r2"/>
</dbReference>
<keyword evidence="6" id="KW-0966">Cell projection</keyword>
<dbReference type="InterPro" id="IPR014284">
    <property type="entry name" value="RNA_pol_sigma-70_dom"/>
</dbReference>
<dbReference type="NCBIfam" id="NF005413">
    <property type="entry name" value="PRK06986.1"/>
    <property type="match status" value="1"/>
</dbReference>
<dbReference type="RefSeq" id="WP_181550966.1">
    <property type="nucleotide sequence ID" value="NZ_JACDUS010000003.1"/>
</dbReference>
<dbReference type="SUPFAM" id="SSF88946">
    <property type="entry name" value="Sigma2 domain of RNA polymerase sigma factors"/>
    <property type="match status" value="1"/>
</dbReference>
<dbReference type="InterPro" id="IPR007630">
    <property type="entry name" value="RNA_pol_sigma70_r4"/>
</dbReference>
<dbReference type="NCBIfam" id="TIGR02479">
    <property type="entry name" value="FliA_WhiG"/>
    <property type="match status" value="1"/>
</dbReference>
<dbReference type="AlphaFoldDB" id="A0A7W0C931"/>
<dbReference type="NCBIfam" id="TIGR02937">
    <property type="entry name" value="sigma70-ECF"/>
    <property type="match status" value="1"/>
</dbReference>
<dbReference type="GO" id="GO:0016987">
    <property type="term" value="F:sigma factor activity"/>
    <property type="evidence" value="ECO:0007669"/>
    <property type="project" value="UniProtKB-KW"/>
</dbReference>
<protein>
    <submittedName>
        <fullName evidence="6">RNA polymerase sigma factor for flagellar operon FliA</fullName>
    </submittedName>
</protein>
<evidence type="ECO:0000256" key="4">
    <source>
        <dbReference type="ARBA" id="ARBA00023163"/>
    </source>
</evidence>
<keyword evidence="3" id="KW-0238">DNA-binding</keyword>
<dbReference type="InterPro" id="IPR000943">
    <property type="entry name" value="RNA_pol_sigma70"/>
</dbReference>
<dbReference type="InterPro" id="IPR012845">
    <property type="entry name" value="RNA_pol_sigma_FliA_WhiG"/>
</dbReference>
<dbReference type="Proteomes" id="UP000525298">
    <property type="component" value="Unassembled WGS sequence"/>
</dbReference>
<keyword evidence="2" id="KW-0731">Sigma factor</keyword>
<keyword evidence="1" id="KW-0805">Transcription regulation</keyword>
<evidence type="ECO:0000259" key="5">
    <source>
        <dbReference type="PROSITE" id="PS00716"/>
    </source>
</evidence>
<reference evidence="6 7" key="1">
    <citation type="submission" date="2020-07" db="EMBL/GenBank/DDBJ databases">
        <title>Genomic Encyclopedia of Type Strains, Phase IV (KMG-IV): sequencing the most valuable type-strain genomes for metagenomic binning, comparative biology and taxonomic classification.</title>
        <authorList>
            <person name="Goeker M."/>
        </authorList>
    </citation>
    <scope>NUCLEOTIDE SEQUENCE [LARGE SCALE GENOMIC DNA]</scope>
    <source>
        <strain evidence="6 7">DSM 17721</strain>
    </source>
</reference>
<dbReference type="PRINTS" id="PR00046">
    <property type="entry name" value="SIGMA70FCT"/>
</dbReference>
<keyword evidence="4" id="KW-0804">Transcription</keyword>
<dbReference type="InterPro" id="IPR013324">
    <property type="entry name" value="RNA_pol_sigma_r3/r4-like"/>
</dbReference>
<gene>
    <name evidence="6" type="ORF">HNR65_001645</name>
</gene>
<evidence type="ECO:0000256" key="2">
    <source>
        <dbReference type="ARBA" id="ARBA00023082"/>
    </source>
</evidence>
<comment type="caution">
    <text evidence="6">The sequence shown here is derived from an EMBL/GenBank/DDBJ whole genome shotgun (WGS) entry which is preliminary data.</text>
</comment>
<dbReference type="Pfam" id="PF04539">
    <property type="entry name" value="Sigma70_r3"/>
    <property type="match status" value="1"/>
</dbReference>
<name>A0A7W0C931_9BACT</name>
<evidence type="ECO:0000313" key="6">
    <source>
        <dbReference type="EMBL" id="MBA2881319.1"/>
    </source>
</evidence>
<dbReference type="GO" id="GO:0003677">
    <property type="term" value="F:DNA binding"/>
    <property type="evidence" value="ECO:0007669"/>
    <property type="project" value="UniProtKB-KW"/>
</dbReference>
<dbReference type="CDD" id="cd06171">
    <property type="entry name" value="Sigma70_r4"/>
    <property type="match status" value="1"/>
</dbReference>
<dbReference type="PANTHER" id="PTHR30385:SF7">
    <property type="entry name" value="RNA POLYMERASE SIGMA FACTOR FLIA"/>
    <property type="match status" value="1"/>
</dbReference>
<dbReference type="PROSITE" id="PS00716">
    <property type="entry name" value="SIGMA70_2"/>
    <property type="match status" value="1"/>
</dbReference>
<dbReference type="EMBL" id="JACDUS010000003">
    <property type="protein sequence ID" value="MBA2881319.1"/>
    <property type="molecule type" value="Genomic_DNA"/>
</dbReference>